<accession>A0A4R9GK29</accession>
<gene>
    <name evidence="1" type="ORF">EHO60_01525</name>
</gene>
<dbReference type="EMBL" id="RQET01000001">
    <property type="protein sequence ID" value="TGK14050.1"/>
    <property type="molecule type" value="Genomic_DNA"/>
</dbReference>
<comment type="caution">
    <text evidence="1">The sequence shown here is derived from an EMBL/GenBank/DDBJ whole genome shotgun (WGS) entry which is preliminary data.</text>
</comment>
<evidence type="ECO:0000313" key="1">
    <source>
        <dbReference type="EMBL" id="TGK14050.1"/>
    </source>
</evidence>
<protein>
    <submittedName>
        <fullName evidence="1">Exonuclease</fullName>
    </submittedName>
</protein>
<name>A0A4R9GK29_9LEPT</name>
<keyword evidence="1" id="KW-0378">Hydrolase</keyword>
<dbReference type="AlphaFoldDB" id="A0A4R9GK29"/>
<keyword evidence="2" id="KW-1185">Reference proteome</keyword>
<proteinExistence type="predicted"/>
<organism evidence="1 2">
    <name type="scientific">Leptospira fletcheri</name>
    <dbReference type="NCBI Taxonomy" id="2484981"/>
    <lineage>
        <taxon>Bacteria</taxon>
        <taxon>Pseudomonadati</taxon>
        <taxon>Spirochaetota</taxon>
        <taxon>Spirochaetia</taxon>
        <taxon>Leptospirales</taxon>
        <taxon>Leptospiraceae</taxon>
        <taxon>Leptospira</taxon>
    </lineage>
</organism>
<dbReference type="GO" id="GO:0004527">
    <property type="term" value="F:exonuclease activity"/>
    <property type="evidence" value="ECO:0007669"/>
    <property type="project" value="UniProtKB-KW"/>
</dbReference>
<dbReference type="RefSeq" id="WP_135766391.1">
    <property type="nucleotide sequence ID" value="NZ_RQET01000001.1"/>
</dbReference>
<sequence length="526" mass="60165">MNETESSAAKPIQPIIPKINLPYLQLKSKDSFEKGERPYYDPEAERLLVLATDHSTLAGLKNSKIPIITDSDVLDHRVKESLLKLATDSLIVFIPRIMFSTDTKELSQFFYIVALNKASALDPTQLKTLYMEIMRRSAWAIRNYEIAHCQDKEITVPELLELLGENTSPSDNPKGKDELTKCLNSLARTGFCNPQILKDTKSLILHYIQEDGFLIATDYAGYIYVPEQSNDETFTLIERLFSSKAIRSLVEISPNSAIDLVSVREALLENEEELMSGDLSHIRKKIYLEEFAKLSHTLKPSPLRDFFIIAQRITAKTVEAENFLIETNEKVNSKKLKSIISKGKDPLQRFLTFRIGQDIPNDSSIIRNSEQDSSLLSYVHYEESFPELFVCPADIATVREVATALSLRYSFENPTCLGFILMLNKYKNKLLFYLSDPNFKKAFCNVALSCISKKLPWFVRFAYAIGLKESMISSILNELGDIQYKQLNERLKYRQKLSQIRNDLKRELVEEVKAMIYRTGQFPEGI</sequence>
<dbReference type="Proteomes" id="UP000298458">
    <property type="component" value="Unassembled WGS sequence"/>
</dbReference>
<evidence type="ECO:0000313" key="2">
    <source>
        <dbReference type="Proteomes" id="UP000298458"/>
    </source>
</evidence>
<keyword evidence="1" id="KW-0540">Nuclease</keyword>
<reference evidence="1" key="1">
    <citation type="journal article" date="2019" name="PLoS Negl. Trop. Dis.">
        <title>Revisiting the worldwide diversity of Leptospira species in the environment.</title>
        <authorList>
            <person name="Vincent A.T."/>
            <person name="Schiettekatte O."/>
            <person name="Bourhy P."/>
            <person name="Veyrier F.J."/>
            <person name="Picardeau M."/>
        </authorList>
    </citation>
    <scope>NUCLEOTIDE SEQUENCE [LARGE SCALE GENOMIC DNA]</scope>
    <source>
        <strain evidence="1">SSW15</strain>
    </source>
</reference>
<keyword evidence="1" id="KW-0269">Exonuclease</keyword>
<dbReference type="OrthoDB" id="313385at2"/>